<dbReference type="InterPro" id="IPR042410">
    <property type="entry name" value="WBSCR13"/>
</dbReference>
<feature type="chain" id="PRO_5043653617" description="Transducin family protein / WD-40 repeat family protein" evidence="5">
    <location>
        <begin position="19"/>
        <end position="424"/>
    </location>
</feature>
<evidence type="ECO:0000256" key="1">
    <source>
        <dbReference type="ARBA" id="ARBA00022574"/>
    </source>
</evidence>
<feature type="repeat" description="WD" evidence="3">
    <location>
        <begin position="284"/>
        <end position="317"/>
    </location>
</feature>
<feature type="region of interest" description="Disordered" evidence="4">
    <location>
        <begin position="29"/>
        <end position="54"/>
    </location>
</feature>
<dbReference type="GO" id="GO:0030968">
    <property type="term" value="P:endoplasmic reticulum unfolded protein response"/>
    <property type="evidence" value="ECO:0007669"/>
    <property type="project" value="TreeGrafter"/>
</dbReference>
<dbReference type="PROSITE" id="PS50082">
    <property type="entry name" value="WD_REPEATS_2"/>
    <property type="match status" value="3"/>
</dbReference>
<dbReference type="InterPro" id="IPR015943">
    <property type="entry name" value="WD40/YVTN_repeat-like_dom_sf"/>
</dbReference>
<evidence type="ECO:0000256" key="4">
    <source>
        <dbReference type="SAM" id="MobiDB-lite"/>
    </source>
</evidence>
<dbReference type="Proteomes" id="UP001300502">
    <property type="component" value="Unassembled WGS sequence"/>
</dbReference>
<keyword evidence="5" id="KW-0732">Signal</keyword>
<dbReference type="PANTHER" id="PTHR44321:SF1">
    <property type="entry name" value="TRANSDUCIN BETA-LIKE PROTEIN 2"/>
    <property type="match status" value="1"/>
</dbReference>
<dbReference type="SUPFAM" id="SSF50978">
    <property type="entry name" value="WD40 repeat-like"/>
    <property type="match status" value="1"/>
</dbReference>
<protein>
    <recommendedName>
        <fullName evidence="8">Transducin family protein / WD-40 repeat family protein</fullName>
    </recommendedName>
</protein>
<comment type="caution">
    <text evidence="6">The sequence shown here is derived from an EMBL/GenBank/DDBJ whole genome shotgun (WGS) entry which is preliminary data.</text>
</comment>
<accession>A0AAV9IM44</accession>
<evidence type="ECO:0008006" key="8">
    <source>
        <dbReference type="Google" id="ProtNLM"/>
    </source>
</evidence>
<feature type="repeat" description="WD" evidence="3">
    <location>
        <begin position="233"/>
        <end position="266"/>
    </location>
</feature>
<dbReference type="PANTHER" id="PTHR44321">
    <property type="entry name" value="TRANSDUCIN BETA-LIKE PROTEIN 2"/>
    <property type="match status" value="1"/>
</dbReference>
<dbReference type="InterPro" id="IPR001680">
    <property type="entry name" value="WD40_rpt"/>
</dbReference>
<evidence type="ECO:0000313" key="7">
    <source>
        <dbReference type="Proteomes" id="UP001300502"/>
    </source>
</evidence>
<evidence type="ECO:0000313" key="6">
    <source>
        <dbReference type="EMBL" id="KAK4528362.1"/>
    </source>
</evidence>
<organism evidence="6 7">
    <name type="scientific">Galdieria yellowstonensis</name>
    <dbReference type="NCBI Taxonomy" id="3028027"/>
    <lineage>
        <taxon>Eukaryota</taxon>
        <taxon>Rhodophyta</taxon>
        <taxon>Bangiophyceae</taxon>
        <taxon>Galdieriales</taxon>
        <taxon>Galdieriaceae</taxon>
        <taxon>Galdieria</taxon>
    </lineage>
</organism>
<keyword evidence="2" id="KW-0677">Repeat</keyword>
<sequence>MHLFLLLVLLLVVVVVVGFALVAVSKPQKSPSRPLAESNSKLSPNSGLTKNQSLKQRQQKLYKENNSPKSRVASFFAQLEQRNYCIAVLRCHTEQVVCFAFHPKNRCLVSCSSDRSVRIWWDPVDRQAKFSSVNLFTLAASEDGVKFPDSAVACCWKKDGQSILFALNYTRAIRAYDISENQKVVAGSLDVISPQKNTVKDIDVDPLLRYFLTYDDSSTFVVWNMRGTILTSVDTHQVKINQVAISADGRFVASAGFIADVYIWEVLFQKDNGEFLGLNKVMDLKGHHAGVTGVAFSRDNKLATVCKDRTIRVWNIEVRYKLGEDAKLLFSLDPWDTQVDLLHVTFSPKGDLLAVAGNDSVAFYSLDTRQVVTVLRQCTGRTTVDIKKFGFSGDGTLLATLGQGQQWISLWNIPAMPSLSSVHP</sequence>
<dbReference type="PROSITE" id="PS50294">
    <property type="entry name" value="WD_REPEATS_REGION"/>
    <property type="match status" value="2"/>
</dbReference>
<reference evidence="6 7" key="1">
    <citation type="submission" date="2022-07" db="EMBL/GenBank/DDBJ databases">
        <title>Genome-wide signatures of adaptation to extreme environments.</title>
        <authorList>
            <person name="Cho C.H."/>
            <person name="Yoon H.S."/>
        </authorList>
    </citation>
    <scope>NUCLEOTIDE SEQUENCE [LARGE SCALE GENOMIC DNA]</scope>
    <source>
        <strain evidence="6 7">108.79 E11</strain>
    </source>
</reference>
<evidence type="ECO:0000256" key="3">
    <source>
        <dbReference type="PROSITE-ProRule" id="PRU00221"/>
    </source>
</evidence>
<evidence type="ECO:0000256" key="2">
    <source>
        <dbReference type="ARBA" id="ARBA00022737"/>
    </source>
</evidence>
<dbReference type="PROSITE" id="PS00678">
    <property type="entry name" value="WD_REPEATS_1"/>
    <property type="match status" value="1"/>
</dbReference>
<proteinExistence type="predicted"/>
<feature type="signal peptide" evidence="5">
    <location>
        <begin position="1"/>
        <end position="18"/>
    </location>
</feature>
<keyword evidence="7" id="KW-1185">Reference proteome</keyword>
<feature type="repeat" description="WD" evidence="3">
    <location>
        <begin position="89"/>
        <end position="120"/>
    </location>
</feature>
<dbReference type="InterPro" id="IPR036322">
    <property type="entry name" value="WD40_repeat_dom_sf"/>
</dbReference>
<name>A0AAV9IM44_9RHOD</name>
<dbReference type="EMBL" id="JANCYU010000063">
    <property type="protein sequence ID" value="KAK4528362.1"/>
    <property type="molecule type" value="Genomic_DNA"/>
</dbReference>
<keyword evidence="1 3" id="KW-0853">WD repeat</keyword>
<dbReference type="GO" id="GO:0005783">
    <property type="term" value="C:endoplasmic reticulum"/>
    <property type="evidence" value="ECO:0007669"/>
    <property type="project" value="TreeGrafter"/>
</dbReference>
<dbReference type="InterPro" id="IPR019775">
    <property type="entry name" value="WD40_repeat_CS"/>
</dbReference>
<dbReference type="SMART" id="SM00320">
    <property type="entry name" value="WD40"/>
    <property type="match status" value="6"/>
</dbReference>
<dbReference type="Pfam" id="PF00400">
    <property type="entry name" value="WD40"/>
    <property type="match status" value="3"/>
</dbReference>
<dbReference type="AlphaFoldDB" id="A0AAV9IM44"/>
<evidence type="ECO:0000256" key="5">
    <source>
        <dbReference type="SAM" id="SignalP"/>
    </source>
</evidence>
<dbReference type="Gene3D" id="2.130.10.10">
    <property type="entry name" value="YVTN repeat-like/Quinoprotein amine dehydrogenase"/>
    <property type="match status" value="2"/>
</dbReference>
<gene>
    <name evidence="6" type="ORF">GAYE_SCF55G6303</name>
</gene>